<evidence type="ECO:0000259" key="1">
    <source>
        <dbReference type="Pfam" id="PF00270"/>
    </source>
</evidence>
<dbReference type="KEGG" id="moy:CVS54_02713"/>
<feature type="domain" description="DEAD/DEAH-box helicase" evidence="1">
    <location>
        <begin position="20"/>
        <end position="75"/>
    </location>
</feature>
<evidence type="ECO:0000313" key="2">
    <source>
        <dbReference type="EMBL" id="AZS41364.1"/>
    </source>
</evidence>
<dbReference type="GO" id="GO:0016853">
    <property type="term" value="F:isomerase activity"/>
    <property type="evidence" value="ECO:0007669"/>
    <property type="project" value="UniProtKB-KW"/>
</dbReference>
<dbReference type="Gene3D" id="3.40.50.300">
    <property type="entry name" value="P-loop containing nucleotide triphosphate hydrolases"/>
    <property type="match status" value="1"/>
</dbReference>
<evidence type="ECO:0000313" key="3">
    <source>
        <dbReference type="Proteomes" id="UP000274841"/>
    </source>
</evidence>
<protein>
    <submittedName>
        <fullName evidence="2">Reverse gyrase</fullName>
        <ecNumber evidence="2">5.99.1.3</ecNumber>
    </submittedName>
</protein>
<name>A0A3S9WMP2_9MICO</name>
<dbReference type="InterPro" id="IPR011545">
    <property type="entry name" value="DEAD/DEAH_box_helicase_dom"/>
</dbReference>
<gene>
    <name evidence="2" type="primary">rgy</name>
    <name evidence="2" type="ORF">CVS54_02713</name>
</gene>
<reference evidence="2 3" key="1">
    <citation type="submission" date="2018-08" db="EMBL/GenBank/DDBJ databases">
        <title>Microbacterium oxydans strain HG3.</title>
        <authorList>
            <person name="ORTET P."/>
        </authorList>
    </citation>
    <scope>NUCLEOTIDE SEQUENCE [LARGE SCALE GENOMIC DNA]</scope>
    <source>
        <strain evidence="2 3">HG3</strain>
    </source>
</reference>
<dbReference type="SUPFAM" id="SSF52540">
    <property type="entry name" value="P-loop containing nucleoside triphosphate hydrolases"/>
    <property type="match status" value="1"/>
</dbReference>
<accession>A0A3S9WMP2</accession>
<dbReference type="Pfam" id="PF00270">
    <property type="entry name" value="DEAD"/>
    <property type="match status" value="1"/>
</dbReference>
<dbReference type="AlphaFoldDB" id="A0A3S9WMP2"/>
<dbReference type="InterPro" id="IPR027417">
    <property type="entry name" value="P-loop_NTPase"/>
</dbReference>
<dbReference type="EMBL" id="CP031422">
    <property type="protein sequence ID" value="AZS41364.1"/>
    <property type="molecule type" value="Genomic_DNA"/>
</dbReference>
<organism evidence="2 3">
    <name type="scientific">Microbacterium oxydans</name>
    <dbReference type="NCBI Taxonomy" id="82380"/>
    <lineage>
        <taxon>Bacteria</taxon>
        <taxon>Bacillati</taxon>
        <taxon>Actinomycetota</taxon>
        <taxon>Actinomycetes</taxon>
        <taxon>Micrococcales</taxon>
        <taxon>Microbacteriaceae</taxon>
        <taxon>Microbacterium</taxon>
    </lineage>
</organism>
<sequence length="125" mass="13718">MGALWSHQTDQLRGYHRDHLTDDDVALELPTGSGKTMVGLLIAEWRRREYGQRVVYACPTKHLAIQVADAAALQGIKAYALVHGHNDWDPRHVMECNLAARITGDGADTAATCDGPRGFARLVGR</sequence>
<dbReference type="GO" id="GO:0003676">
    <property type="term" value="F:nucleic acid binding"/>
    <property type="evidence" value="ECO:0007669"/>
    <property type="project" value="InterPro"/>
</dbReference>
<dbReference type="GO" id="GO:0005524">
    <property type="term" value="F:ATP binding"/>
    <property type="evidence" value="ECO:0007669"/>
    <property type="project" value="InterPro"/>
</dbReference>
<keyword evidence="2" id="KW-0413">Isomerase</keyword>
<dbReference type="EC" id="5.99.1.3" evidence="2"/>
<dbReference type="RefSeq" id="WP_208644275.1">
    <property type="nucleotide sequence ID" value="NZ_CP031422.1"/>
</dbReference>
<proteinExistence type="predicted"/>
<dbReference type="Proteomes" id="UP000274841">
    <property type="component" value="Chromosome"/>
</dbReference>